<dbReference type="SMART" id="SM00086">
    <property type="entry name" value="PAC"/>
    <property type="match status" value="2"/>
</dbReference>
<dbReference type="CDD" id="cd00082">
    <property type="entry name" value="HisKA"/>
    <property type="match status" value="1"/>
</dbReference>
<comment type="similarity">
    <text evidence="3">In the N-terminal section; belongs to the phytochrome family.</text>
</comment>
<feature type="coiled-coil region" evidence="18">
    <location>
        <begin position="725"/>
        <end position="752"/>
    </location>
</feature>
<dbReference type="InterPro" id="IPR003594">
    <property type="entry name" value="HATPase_dom"/>
</dbReference>
<dbReference type="Pfam" id="PF00512">
    <property type="entry name" value="HisKA"/>
    <property type="match status" value="1"/>
</dbReference>
<dbReference type="Pfam" id="PF08447">
    <property type="entry name" value="PAS_3"/>
    <property type="match status" value="1"/>
</dbReference>
<dbReference type="Pfam" id="PF08448">
    <property type="entry name" value="PAS_4"/>
    <property type="match status" value="1"/>
</dbReference>
<dbReference type="PRINTS" id="PR00344">
    <property type="entry name" value="BCTRLSENSOR"/>
</dbReference>
<dbReference type="FunFam" id="1.10.287.130:FF:000038">
    <property type="entry name" value="Sensory transduction histidine kinase"/>
    <property type="match status" value="1"/>
</dbReference>
<organism evidence="25">
    <name type="scientific">Planktothricoides sp. SpSt-374</name>
    <dbReference type="NCBI Taxonomy" id="2282167"/>
    <lineage>
        <taxon>Bacteria</taxon>
        <taxon>Bacillati</taxon>
        <taxon>Cyanobacteriota</taxon>
        <taxon>Cyanophyceae</taxon>
        <taxon>Oscillatoriophycideae</taxon>
        <taxon>Oscillatoriales</taxon>
        <taxon>Oscillatoriaceae</taxon>
        <taxon>Planktothricoides</taxon>
    </lineage>
</organism>
<evidence type="ECO:0000256" key="7">
    <source>
        <dbReference type="ARBA" id="ARBA00022679"/>
    </source>
</evidence>
<evidence type="ECO:0000256" key="9">
    <source>
        <dbReference type="ARBA" id="ARBA00022741"/>
    </source>
</evidence>
<dbReference type="Gene3D" id="1.10.287.130">
    <property type="match status" value="1"/>
</dbReference>
<evidence type="ECO:0000256" key="17">
    <source>
        <dbReference type="PROSITE-ProRule" id="PRU00169"/>
    </source>
</evidence>
<keyword evidence="13" id="KW-0902">Two-component regulatory system</keyword>
<evidence type="ECO:0000256" key="14">
    <source>
        <dbReference type="ARBA" id="ARBA00023136"/>
    </source>
</evidence>
<dbReference type="PROSITE" id="PS50113">
    <property type="entry name" value="PAC"/>
    <property type="match status" value="2"/>
</dbReference>
<feature type="domain" description="PAS" evidence="22">
    <location>
        <begin position="608"/>
        <end position="678"/>
    </location>
</feature>
<proteinExistence type="inferred from homology"/>
<dbReference type="InterPro" id="IPR003660">
    <property type="entry name" value="HAMP_dom"/>
</dbReference>
<evidence type="ECO:0000259" key="20">
    <source>
        <dbReference type="PROSITE" id="PS50109"/>
    </source>
</evidence>
<dbReference type="Gene3D" id="3.30.450.20">
    <property type="entry name" value="PAS domain"/>
    <property type="match status" value="3"/>
</dbReference>
<dbReference type="Pfam" id="PF00672">
    <property type="entry name" value="HAMP"/>
    <property type="match status" value="1"/>
</dbReference>
<evidence type="ECO:0000259" key="24">
    <source>
        <dbReference type="PROSITE" id="PS50885"/>
    </source>
</evidence>
<evidence type="ECO:0000256" key="18">
    <source>
        <dbReference type="SAM" id="Coils"/>
    </source>
</evidence>
<keyword evidence="18" id="KW-0175">Coiled coil</keyword>
<dbReference type="InterPro" id="IPR033479">
    <property type="entry name" value="dCache_1"/>
</dbReference>
<feature type="domain" description="PAC" evidence="23">
    <location>
        <begin position="682"/>
        <end position="734"/>
    </location>
</feature>
<evidence type="ECO:0000256" key="15">
    <source>
        <dbReference type="ARBA" id="ARBA00023306"/>
    </source>
</evidence>
<dbReference type="InterPro" id="IPR005467">
    <property type="entry name" value="His_kinase_dom"/>
</dbReference>
<dbReference type="GO" id="GO:0000155">
    <property type="term" value="F:phosphorelay sensor kinase activity"/>
    <property type="evidence" value="ECO:0007669"/>
    <property type="project" value="InterPro"/>
</dbReference>
<comment type="caution">
    <text evidence="25">The sequence shown here is derived from an EMBL/GenBank/DDBJ whole genome shotgun (WGS) entry which is preliminary data.</text>
</comment>
<evidence type="ECO:0000256" key="8">
    <source>
        <dbReference type="ARBA" id="ARBA00022692"/>
    </source>
</evidence>
<evidence type="ECO:0000256" key="6">
    <source>
        <dbReference type="ARBA" id="ARBA00022553"/>
    </source>
</evidence>
<feature type="coiled-coil region" evidence="18">
    <location>
        <begin position="580"/>
        <end position="611"/>
    </location>
</feature>
<dbReference type="Pfam" id="PF02518">
    <property type="entry name" value="HATPase_c"/>
    <property type="match status" value="1"/>
</dbReference>
<feature type="modified residue" description="4-aspartylphosphate" evidence="17">
    <location>
        <position position="1047"/>
    </location>
</feature>
<keyword evidence="12 19" id="KW-1133">Transmembrane helix</keyword>
<dbReference type="Pfam" id="PF00072">
    <property type="entry name" value="Response_reg"/>
    <property type="match status" value="1"/>
</dbReference>
<dbReference type="InterPro" id="IPR000014">
    <property type="entry name" value="PAS"/>
</dbReference>
<dbReference type="Gene3D" id="3.40.50.2300">
    <property type="match status" value="1"/>
</dbReference>
<keyword evidence="9" id="KW-0547">Nucleotide-binding</keyword>
<evidence type="ECO:0000256" key="13">
    <source>
        <dbReference type="ARBA" id="ARBA00023012"/>
    </source>
</evidence>
<comment type="catalytic activity">
    <reaction evidence="1">
        <text>ATP + protein L-histidine = ADP + protein N-phospho-L-histidine.</text>
        <dbReference type="EC" id="2.7.13.3"/>
    </reaction>
</comment>
<dbReference type="InterPro" id="IPR011006">
    <property type="entry name" value="CheY-like_superfamily"/>
</dbReference>
<evidence type="ECO:0000256" key="4">
    <source>
        <dbReference type="ARBA" id="ARBA00012438"/>
    </source>
</evidence>
<sequence length="1225" mass="137495">MPVLYLAAYWTPRATRVMSNLSGIHGWKRLLHQLPLRVVLIVPFVLELGLTVALVGYISFKNGEKAVEKLAEELLIQQGNNIKNGLRDFLEKPDKILDSHQNLVTAGLLDFQDMDAWLPYLWQQYFNKENKYINTIQAANITNEFRAAGMSYTNQNTIIQGIGISGEKTNFQLHGYRQLSPDFNWQAPDLILSGVFSARQRPWYQAAIVRQQPGWTDIYVRFGAKFHPGLLIAYAAPIFDRKSAIIGVSAVTLDMAYVGDFLRQIKIGKNGMTFIMDKSGYLVADSLQEKPWKIVDGQILRLETTKSENNLIKSTAKYLIKSYAGLDQLKYQNLQKLLIDNQQYFLYLTPLQDDRGLDWIVVMVVPQSDFLGEIEASANQTIGLCIVATVGAIILGIWTAQRVTTPILLLNRAAKELANGEWENPVPITSIAEVGELAQSFNQMATELTASLQAVRESEAKLDVFLNSVPVGLFILGANGQVIFKNEVGAKIIGEGAVNMPPNDLAPTYQIYKAGTNEIYPREELPGFRGLRGETVVTEDLEIHRSDGIVIPLEVRTIPVLDAAGKVLYAITAVVDITERKQIEQLRQSYQRDLEQEVARRTRSLQESEERFRRSFDDAPIGMALLSLDGRWLQVNRSLCEIVGYSEQELLERTYADITHPDDHEQDVEMVEKLLAQEMRTCQIEKRYIHASGEMVWIFLCAMIVRDEAGQPQYFIGQIQDITERKSAQIALQAAKEAAESANRAKSEFLANMSHEIRTPMNAILGFCDLLKGMVSDKFQLAYLQNIAASGRTLLSLINDILDLSKIEAGKLNLNYEPIFVRELIQEIQDIFAPQAEAKQLALLSAIADEVPDGIIFDEVRLRQILFNVVGNAIKFTPGGTVMVRVSSQLVEADLVDLEIAISDTGIGIDVAEQERIFEAFIQGDGQTTRRYGGTGLGLAITKRLTQILGGTVELNSTPGEGSTFTFVFPRVAIAKSWSPSLVPQNVDANLNQFTTAKILVVDDVQFNLQLLQGYFADTKHQMLLAANGRLAIELAVTQKPDLILLDLWMPELNGLEVAQYLKQEPQTQHIPIVVVTASSRPEDEAAIQLLCDGFIRKPVTRSQLVQQLKKLLPMEADYHPNFPQPPQVIPKSLKLAHSSQEERMGELGEKLRLEEETNWPHLCQTMKRRDLQIFADRLQAWGIEYQSQAILDYAQILATQLGAFDWENLPKTLEKFPEVRQKLV</sequence>
<feature type="domain" description="Response regulatory" evidence="21">
    <location>
        <begin position="998"/>
        <end position="1113"/>
    </location>
</feature>
<dbReference type="PROSITE" id="PS50110">
    <property type="entry name" value="RESPONSE_REGULATORY"/>
    <property type="match status" value="1"/>
</dbReference>
<dbReference type="SMART" id="SM00387">
    <property type="entry name" value="HATPase_c"/>
    <property type="match status" value="1"/>
</dbReference>
<dbReference type="GO" id="GO:0005886">
    <property type="term" value="C:plasma membrane"/>
    <property type="evidence" value="ECO:0007669"/>
    <property type="project" value="UniProtKB-SubCell"/>
</dbReference>
<dbReference type="InterPro" id="IPR001789">
    <property type="entry name" value="Sig_transdc_resp-reg_receiver"/>
</dbReference>
<dbReference type="SMART" id="SM00388">
    <property type="entry name" value="HisKA"/>
    <property type="match status" value="1"/>
</dbReference>
<reference evidence="25" key="1">
    <citation type="journal article" date="2020" name="mSystems">
        <title>Genome- and Community-Level Interaction Insights into Carbon Utilization and Element Cycling Functions of Hydrothermarchaeota in Hydrothermal Sediment.</title>
        <authorList>
            <person name="Zhou Z."/>
            <person name="Liu Y."/>
            <person name="Xu W."/>
            <person name="Pan J."/>
            <person name="Luo Z.H."/>
            <person name="Li M."/>
        </authorList>
    </citation>
    <scope>NUCLEOTIDE SEQUENCE [LARGE SCALE GENOMIC DNA]</scope>
    <source>
        <strain evidence="25">SpSt-374</strain>
    </source>
</reference>
<comment type="subcellular location">
    <subcellularLocation>
        <location evidence="2">Cell membrane</location>
        <topology evidence="2">Multi-pass membrane protein</topology>
    </subcellularLocation>
</comment>
<evidence type="ECO:0000256" key="11">
    <source>
        <dbReference type="ARBA" id="ARBA00022840"/>
    </source>
</evidence>
<protein>
    <recommendedName>
        <fullName evidence="16">Circadian input-output histidine kinase CikA</fullName>
        <ecNumber evidence="4">2.7.13.3</ecNumber>
    </recommendedName>
</protein>
<feature type="domain" description="HAMP" evidence="24">
    <location>
        <begin position="401"/>
        <end position="453"/>
    </location>
</feature>
<dbReference type="Gene3D" id="6.10.340.10">
    <property type="match status" value="1"/>
</dbReference>
<evidence type="ECO:0000259" key="22">
    <source>
        <dbReference type="PROSITE" id="PS50112"/>
    </source>
</evidence>
<dbReference type="InterPro" id="IPR036890">
    <property type="entry name" value="HATPase_C_sf"/>
</dbReference>
<evidence type="ECO:0000256" key="16">
    <source>
        <dbReference type="ARBA" id="ARBA00074306"/>
    </source>
</evidence>
<dbReference type="SUPFAM" id="SSF52172">
    <property type="entry name" value="CheY-like"/>
    <property type="match status" value="1"/>
</dbReference>
<dbReference type="InterPro" id="IPR001610">
    <property type="entry name" value="PAC"/>
</dbReference>
<keyword evidence="15" id="KW-0131">Cell cycle</keyword>
<evidence type="ECO:0000313" key="25">
    <source>
        <dbReference type="EMBL" id="HGG01218.1"/>
    </source>
</evidence>
<dbReference type="SUPFAM" id="SSF55785">
    <property type="entry name" value="PYP-like sensor domain (PAS domain)"/>
    <property type="match status" value="2"/>
</dbReference>
<dbReference type="InterPro" id="IPR000700">
    <property type="entry name" value="PAS-assoc_C"/>
</dbReference>
<dbReference type="CDD" id="cd12912">
    <property type="entry name" value="PDC2_MCP_like"/>
    <property type="match status" value="1"/>
</dbReference>
<keyword evidence="7" id="KW-0808">Transferase</keyword>
<dbReference type="InterPro" id="IPR036097">
    <property type="entry name" value="HisK_dim/P_sf"/>
</dbReference>
<dbReference type="CDD" id="cd16922">
    <property type="entry name" value="HATPase_EvgS-ArcB-TorS-like"/>
    <property type="match status" value="1"/>
</dbReference>
<name>A0A7C3VM72_9CYAN</name>
<dbReference type="InterPro" id="IPR003661">
    <property type="entry name" value="HisK_dim/P_dom"/>
</dbReference>
<dbReference type="SUPFAM" id="SSF55874">
    <property type="entry name" value="ATPase domain of HSP90 chaperone/DNA topoisomerase II/histidine kinase"/>
    <property type="match status" value="1"/>
</dbReference>
<dbReference type="GO" id="GO:0005524">
    <property type="term" value="F:ATP binding"/>
    <property type="evidence" value="ECO:0007669"/>
    <property type="project" value="UniProtKB-KW"/>
</dbReference>
<dbReference type="EC" id="2.7.13.3" evidence="4"/>
<feature type="domain" description="PAS" evidence="22">
    <location>
        <begin position="458"/>
        <end position="494"/>
    </location>
</feature>
<dbReference type="NCBIfam" id="TIGR00229">
    <property type="entry name" value="sensory_box"/>
    <property type="match status" value="2"/>
</dbReference>
<evidence type="ECO:0000259" key="21">
    <source>
        <dbReference type="PROSITE" id="PS50110"/>
    </source>
</evidence>
<dbReference type="Gene3D" id="3.30.565.10">
    <property type="entry name" value="Histidine kinase-like ATPase, C-terminal domain"/>
    <property type="match status" value="1"/>
</dbReference>
<dbReference type="EMBL" id="DSPX01000117">
    <property type="protein sequence ID" value="HGG01218.1"/>
    <property type="molecule type" value="Genomic_DNA"/>
</dbReference>
<dbReference type="SMART" id="SM00304">
    <property type="entry name" value="HAMP"/>
    <property type="match status" value="1"/>
</dbReference>
<feature type="transmembrane region" description="Helical" evidence="19">
    <location>
        <begin position="38"/>
        <end position="60"/>
    </location>
</feature>
<dbReference type="AlphaFoldDB" id="A0A7C3VM72"/>
<gene>
    <name evidence="25" type="ORF">ENR15_11360</name>
</gene>
<accession>A0A7C3VM72</accession>
<evidence type="ECO:0000256" key="3">
    <source>
        <dbReference type="ARBA" id="ARBA00006402"/>
    </source>
</evidence>
<evidence type="ECO:0000259" key="23">
    <source>
        <dbReference type="PROSITE" id="PS50113"/>
    </source>
</evidence>
<dbReference type="PROSITE" id="PS50885">
    <property type="entry name" value="HAMP"/>
    <property type="match status" value="1"/>
</dbReference>
<dbReference type="InterPro" id="IPR035965">
    <property type="entry name" value="PAS-like_dom_sf"/>
</dbReference>
<dbReference type="SUPFAM" id="SSF47384">
    <property type="entry name" value="Homodimeric domain of signal transducing histidine kinase"/>
    <property type="match status" value="1"/>
</dbReference>
<keyword evidence="10" id="KW-0418">Kinase</keyword>
<dbReference type="Pfam" id="PF02743">
    <property type="entry name" value="dCache_1"/>
    <property type="match status" value="1"/>
</dbReference>
<evidence type="ECO:0000256" key="1">
    <source>
        <dbReference type="ARBA" id="ARBA00000085"/>
    </source>
</evidence>
<evidence type="ECO:0000256" key="10">
    <source>
        <dbReference type="ARBA" id="ARBA00022777"/>
    </source>
</evidence>
<dbReference type="InterPro" id="IPR013655">
    <property type="entry name" value="PAS_fold_3"/>
</dbReference>
<feature type="domain" description="Histidine kinase" evidence="20">
    <location>
        <begin position="752"/>
        <end position="973"/>
    </location>
</feature>
<dbReference type="CDD" id="cd06225">
    <property type="entry name" value="HAMP"/>
    <property type="match status" value="1"/>
</dbReference>
<dbReference type="CDD" id="cd00130">
    <property type="entry name" value="PAS"/>
    <property type="match status" value="1"/>
</dbReference>
<evidence type="ECO:0000256" key="2">
    <source>
        <dbReference type="ARBA" id="ARBA00004651"/>
    </source>
</evidence>
<keyword evidence="8 19" id="KW-0812">Transmembrane</keyword>
<evidence type="ECO:0000256" key="5">
    <source>
        <dbReference type="ARBA" id="ARBA00022475"/>
    </source>
</evidence>
<dbReference type="PROSITE" id="PS50109">
    <property type="entry name" value="HIS_KIN"/>
    <property type="match status" value="1"/>
</dbReference>
<dbReference type="SMART" id="SM00091">
    <property type="entry name" value="PAS"/>
    <property type="match status" value="2"/>
</dbReference>
<evidence type="ECO:0000256" key="19">
    <source>
        <dbReference type="SAM" id="Phobius"/>
    </source>
</evidence>
<dbReference type="PANTHER" id="PTHR43047">
    <property type="entry name" value="TWO-COMPONENT HISTIDINE PROTEIN KINASE"/>
    <property type="match status" value="1"/>
</dbReference>
<dbReference type="SUPFAM" id="SSF158472">
    <property type="entry name" value="HAMP domain-like"/>
    <property type="match status" value="1"/>
</dbReference>
<evidence type="ECO:0000256" key="12">
    <source>
        <dbReference type="ARBA" id="ARBA00022989"/>
    </source>
</evidence>
<keyword evidence="14 19" id="KW-0472">Membrane</keyword>
<dbReference type="SMART" id="SM00448">
    <property type="entry name" value="REC"/>
    <property type="match status" value="1"/>
</dbReference>
<dbReference type="InterPro" id="IPR004358">
    <property type="entry name" value="Sig_transdc_His_kin-like_C"/>
</dbReference>
<keyword evidence="11" id="KW-0067">ATP-binding</keyword>
<keyword evidence="5" id="KW-1003">Cell membrane</keyword>
<dbReference type="InterPro" id="IPR013656">
    <property type="entry name" value="PAS_4"/>
</dbReference>
<dbReference type="FunFam" id="3.30.565.10:FF:000010">
    <property type="entry name" value="Sensor histidine kinase RcsC"/>
    <property type="match status" value="1"/>
</dbReference>
<feature type="domain" description="PAC" evidence="23">
    <location>
        <begin position="537"/>
        <end position="589"/>
    </location>
</feature>
<keyword evidence="6 17" id="KW-0597">Phosphoprotein</keyword>
<dbReference type="PROSITE" id="PS50112">
    <property type="entry name" value="PAS"/>
    <property type="match status" value="2"/>
</dbReference>